<dbReference type="Proteomes" id="UP001249851">
    <property type="component" value="Unassembled WGS sequence"/>
</dbReference>
<protein>
    <submittedName>
        <fullName evidence="1">Uncharacterized protein</fullName>
    </submittedName>
</protein>
<name>A0AAD9VBA2_ACRCE</name>
<accession>A0AAD9VBA2</accession>
<reference evidence="1" key="1">
    <citation type="journal article" date="2023" name="G3 (Bethesda)">
        <title>Whole genome assembly and annotation of the endangered Caribbean coral Acropora cervicornis.</title>
        <authorList>
            <person name="Selwyn J.D."/>
            <person name="Vollmer S.V."/>
        </authorList>
    </citation>
    <scope>NUCLEOTIDE SEQUENCE</scope>
    <source>
        <strain evidence="1">K2</strain>
    </source>
</reference>
<dbReference type="AlphaFoldDB" id="A0AAD9VBA2"/>
<reference evidence="1" key="2">
    <citation type="journal article" date="2023" name="Science">
        <title>Genomic signatures of disease resistance in endangered staghorn corals.</title>
        <authorList>
            <person name="Vollmer S.V."/>
            <person name="Selwyn J.D."/>
            <person name="Despard B.A."/>
            <person name="Roesel C.L."/>
        </authorList>
    </citation>
    <scope>NUCLEOTIDE SEQUENCE</scope>
    <source>
        <strain evidence="1">K2</strain>
    </source>
</reference>
<proteinExistence type="predicted"/>
<gene>
    <name evidence="1" type="ORF">P5673_008487</name>
</gene>
<organism evidence="1 2">
    <name type="scientific">Acropora cervicornis</name>
    <name type="common">Staghorn coral</name>
    <dbReference type="NCBI Taxonomy" id="6130"/>
    <lineage>
        <taxon>Eukaryota</taxon>
        <taxon>Metazoa</taxon>
        <taxon>Cnidaria</taxon>
        <taxon>Anthozoa</taxon>
        <taxon>Hexacorallia</taxon>
        <taxon>Scleractinia</taxon>
        <taxon>Astrocoeniina</taxon>
        <taxon>Acroporidae</taxon>
        <taxon>Acropora</taxon>
    </lineage>
</organism>
<dbReference type="EMBL" id="JARQWQ010000014">
    <property type="protein sequence ID" value="KAK2567635.1"/>
    <property type="molecule type" value="Genomic_DNA"/>
</dbReference>
<evidence type="ECO:0000313" key="2">
    <source>
        <dbReference type="Proteomes" id="UP001249851"/>
    </source>
</evidence>
<keyword evidence="2" id="KW-1185">Reference proteome</keyword>
<sequence length="139" mass="15687">MVFKLNGRRNPKSLTYMAVLENFVAVEENNTDALSTKRNTDFSGYKSRIMTGEYLFLFGASEAKMVLYKDDKPLGKYITFDVKGADSYSWIVHQALKKSSWDDMIGSPFYGDNGNIFATFVKKKGEDVGEADLLVILLQ</sequence>
<evidence type="ECO:0000313" key="1">
    <source>
        <dbReference type="EMBL" id="KAK2567635.1"/>
    </source>
</evidence>
<comment type="caution">
    <text evidence="1">The sequence shown here is derived from an EMBL/GenBank/DDBJ whole genome shotgun (WGS) entry which is preliminary data.</text>
</comment>